<feature type="chain" id="PRO_5035805335" evidence="2">
    <location>
        <begin position="29"/>
        <end position="135"/>
    </location>
</feature>
<dbReference type="EMBL" id="CM035414">
    <property type="protein sequence ID" value="KAH7429969.1"/>
    <property type="molecule type" value="Genomic_DNA"/>
</dbReference>
<keyword evidence="4" id="KW-1185">Reference proteome</keyword>
<dbReference type="Proteomes" id="UP000825935">
    <property type="component" value="Chromosome 9"/>
</dbReference>
<comment type="caution">
    <text evidence="3">The sequence shown here is derived from an EMBL/GenBank/DDBJ whole genome shotgun (WGS) entry which is preliminary data.</text>
</comment>
<evidence type="ECO:0000256" key="2">
    <source>
        <dbReference type="SAM" id="SignalP"/>
    </source>
</evidence>
<reference evidence="3" key="1">
    <citation type="submission" date="2021-08" db="EMBL/GenBank/DDBJ databases">
        <title>WGS assembly of Ceratopteris richardii.</title>
        <authorList>
            <person name="Marchant D.B."/>
            <person name="Chen G."/>
            <person name="Jenkins J."/>
            <person name="Shu S."/>
            <person name="Leebens-Mack J."/>
            <person name="Grimwood J."/>
            <person name="Schmutz J."/>
            <person name="Soltis P."/>
            <person name="Soltis D."/>
            <person name="Chen Z.-H."/>
        </authorList>
    </citation>
    <scope>NUCLEOTIDE SEQUENCE</scope>
    <source>
        <strain evidence="3">Whitten #5841</strain>
        <tissue evidence="3">Leaf</tissue>
    </source>
</reference>
<keyword evidence="2" id="KW-0732">Signal</keyword>
<feature type="signal peptide" evidence="2">
    <location>
        <begin position="1"/>
        <end position="28"/>
    </location>
</feature>
<proteinExistence type="predicted"/>
<organism evidence="3 4">
    <name type="scientific">Ceratopteris richardii</name>
    <name type="common">Triangle waterfern</name>
    <dbReference type="NCBI Taxonomy" id="49495"/>
    <lineage>
        <taxon>Eukaryota</taxon>
        <taxon>Viridiplantae</taxon>
        <taxon>Streptophyta</taxon>
        <taxon>Embryophyta</taxon>
        <taxon>Tracheophyta</taxon>
        <taxon>Polypodiopsida</taxon>
        <taxon>Polypodiidae</taxon>
        <taxon>Polypodiales</taxon>
        <taxon>Pteridineae</taxon>
        <taxon>Pteridaceae</taxon>
        <taxon>Parkerioideae</taxon>
        <taxon>Ceratopteris</taxon>
    </lineage>
</organism>
<gene>
    <name evidence="3" type="ORF">KP509_09G076100</name>
</gene>
<evidence type="ECO:0000256" key="1">
    <source>
        <dbReference type="SAM" id="MobiDB-lite"/>
    </source>
</evidence>
<evidence type="ECO:0000313" key="3">
    <source>
        <dbReference type="EMBL" id="KAH7429969.1"/>
    </source>
</evidence>
<accession>A0A8T2UBW4</accession>
<feature type="region of interest" description="Disordered" evidence="1">
    <location>
        <begin position="78"/>
        <end position="104"/>
    </location>
</feature>
<sequence length="135" mass="15367">MRTKSLCFIRWSFIVAMLTASNSFLSLAHSITEEGHKMKDRFGSESLSPAVKSIIFNDTTLLENTSAAGRETMVKVAEVSEKSRKQSVDKPYRRSSRNLSKGGHATMMERWTRFSSDRAFHADYFRAHPHPPKNN</sequence>
<feature type="compositionally biased region" description="Basic and acidic residues" evidence="1">
    <location>
        <begin position="78"/>
        <end position="92"/>
    </location>
</feature>
<protein>
    <submittedName>
        <fullName evidence="3">Uncharacterized protein</fullName>
    </submittedName>
</protein>
<name>A0A8T2UBW4_CERRI</name>
<evidence type="ECO:0000313" key="4">
    <source>
        <dbReference type="Proteomes" id="UP000825935"/>
    </source>
</evidence>
<dbReference type="AlphaFoldDB" id="A0A8T2UBW4"/>